<accession>A0ABQ6P5S2</accession>
<proteinExistence type="predicted"/>
<sequence>MKIPPFPAFASARVRSGAPRAAARVLATLALPGAALLLSAAAPIIPSTPDLGKAEGQCRPGESGPAFLVDVLGLKDRTGKLKLEVYPANDEDFLADDNVLVSAGKTFRRVEITPPAEPTPRLCVRLPGPGHYTVMLLHDRDSNHRFNWQRDGIGFSNNPHLGWSKPKAASVSVAAGERPTPLRIVLNYRNGLLSVGPIKGAR</sequence>
<dbReference type="Pfam" id="PF09912">
    <property type="entry name" value="DUF2141"/>
    <property type="match status" value="1"/>
</dbReference>
<protein>
    <recommendedName>
        <fullName evidence="3">DUF2141 domain-containing protein</fullName>
    </recommendedName>
</protein>
<evidence type="ECO:0008006" key="3">
    <source>
        <dbReference type="Google" id="ProtNLM"/>
    </source>
</evidence>
<dbReference type="Proteomes" id="UP001187221">
    <property type="component" value="Unassembled WGS sequence"/>
</dbReference>
<reference evidence="1 2" key="1">
    <citation type="submission" date="2023-06" db="EMBL/GenBank/DDBJ databases">
        <title>Draft genome sequence of Novosphingobium sp. strain IK01.</title>
        <authorList>
            <person name="Hatamoto M."/>
            <person name="Ikarashi T."/>
            <person name="Yamaguchi T."/>
        </authorList>
    </citation>
    <scope>NUCLEOTIDE SEQUENCE [LARGE SCALE GENOMIC DNA]</scope>
    <source>
        <strain evidence="1 2">IK01</strain>
    </source>
</reference>
<keyword evidence="2" id="KW-1185">Reference proteome</keyword>
<comment type="caution">
    <text evidence="1">The sequence shown here is derived from an EMBL/GenBank/DDBJ whole genome shotgun (WGS) entry which is preliminary data.</text>
</comment>
<evidence type="ECO:0000313" key="2">
    <source>
        <dbReference type="Proteomes" id="UP001187221"/>
    </source>
</evidence>
<name>A0ABQ6P5S2_9SPHN</name>
<evidence type="ECO:0000313" key="1">
    <source>
        <dbReference type="EMBL" id="GMM60435.1"/>
    </source>
</evidence>
<organism evidence="1 2">
    <name type="scientific">Novosphingobium pituita</name>
    <dbReference type="NCBI Taxonomy" id="3056842"/>
    <lineage>
        <taxon>Bacteria</taxon>
        <taxon>Pseudomonadati</taxon>
        <taxon>Pseudomonadota</taxon>
        <taxon>Alphaproteobacteria</taxon>
        <taxon>Sphingomonadales</taxon>
        <taxon>Sphingomonadaceae</taxon>
        <taxon>Novosphingobium</taxon>
    </lineage>
</organism>
<dbReference type="EMBL" id="BTFW01000001">
    <property type="protein sequence ID" value="GMM60435.1"/>
    <property type="molecule type" value="Genomic_DNA"/>
</dbReference>
<dbReference type="InterPro" id="IPR018673">
    <property type="entry name" value="DUF2141"/>
</dbReference>
<gene>
    <name evidence="1" type="ORF">NUTIK01_12120</name>
</gene>